<feature type="coiled-coil region" evidence="8">
    <location>
        <begin position="602"/>
        <end position="664"/>
    </location>
</feature>
<feature type="compositionally biased region" description="Polar residues" evidence="9">
    <location>
        <begin position="91"/>
        <end position="104"/>
    </location>
</feature>
<reference evidence="12" key="1">
    <citation type="journal article" date="2019" name="Curr. Biol.">
        <title>Genome Sequence of Striga asiatica Provides Insight into the Evolution of Plant Parasitism.</title>
        <authorList>
            <person name="Yoshida S."/>
            <person name="Kim S."/>
            <person name="Wafula E.K."/>
            <person name="Tanskanen J."/>
            <person name="Kim Y.M."/>
            <person name="Honaas L."/>
            <person name="Yang Z."/>
            <person name="Spallek T."/>
            <person name="Conn C.E."/>
            <person name="Ichihashi Y."/>
            <person name="Cheong K."/>
            <person name="Cui S."/>
            <person name="Der J.P."/>
            <person name="Gundlach H."/>
            <person name="Jiao Y."/>
            <person name="Hori C."/>
            <person name="Ishida J.K."/>
            <person name="Kasahara H."/>
            <person name="Kiba T."/>
            <person name="Kim M.S."/>
            <person name="Koo N."/>
            <person name="Laohavisit A."/>
            <person name="Lee Y.H."/>
            <person name="Lumba S."/>
            <person name="McCourt P."/>
            <person name="Mortimer J.C."/>
            <person name="Mutuku J.M."/>
            <person name="Nomura T."/>
            <person name="Sasaki-Sekimoto Y."/>
            <person name="Seto Y."/>
            <person name="Wang Y."/>
            <person name="Wakatake T."/>
            <person name="Sakakibara H."/>
            <person name="Demura T."/>
            <person name="Yamaguchi S."/>
            <person name="Yoneyama K."/>
            <person name="Manabe R.I."/>
            <person name="Nelson D.C."/>
            <person name="Schulman A.H."/>
            <person name="Timko M.P."/>
            <person name="dePamphilis C.W."/>
            <person name="Choi D."/>
            <person name="Shirasu K."/>
        </authorList>
    </citation>
    <scope>NUCLEOTIDE SEQUENCE [LARGE SCALE GENOMIC DNA]</scope>
    <source>
        <strain evidence="12">cv. UVA1</strain>
    </source>
</reference>
<protein>
    <submittedName>
        <fullName evidence="11">Phragmoplast orienting kinesin 1</fullName>
    </submittedName>
</protein>
<evidence type="ECO:0000256" key="5">
    <source>
        <dbReference type="ARBA" id="ARBA00023175"/>
    </source>
</evidence>
<dbReference type="OrthoDB" id="3176171at2759"/>
<feature type="compositionally biased region" description="Basic residues" evidence="9">
    <location>
        <begin position="1939"/>
        <end position="1948"/>
    </location>
</feature>
<keyword evidence="5 7" id="KW-0505">Motor protein</keyword>
<feature type="coiled-coil region" evidence="8">
    <location>
        <begin position="1359"/>
        <end position="1506"/>
    </location>
</feature>
<keyword evidence="4 8" id="KW-0175">Coiled coil</keyword>
<dbReference type="Pfam" id="PF00225">
    <property type="entry name" value="Kinesin"/>
    <property type="match status" value="1"/>
</dbReference>
<dbReference type="InterPro" id="IPR036961">
    <property type="entry name" value="Kinesin_motor_dom_sf"/>
</dbReference>
<evidence type="ECO:0000313" key="12">
    <source>
        <dbReference type="Proteomes" id="UP000325081"/>
    </source>
</evidence>
<evidence type="ECO:0000259" key="10">
    <source>
        <dbReference type="PROSITE" id="PS50067"/>
    </source>
</evidence>
<dbReference type="InterPro" id="IPR001752">
    <property type="entry name" value="Kinesin_motor_dom"/>
</dbReference>
<dbReference type="CDD" id="cd01373">
    <property type="entry name" value="KISc_KLP2_like"/>
    <property type="match status" value="1"/>
</dbReference>
<dbReference type="GO" id="GO:0007018">
    <property type="term" value="P:microtubule-based movement"/>
    <property type="evidence" value="ECO:0007669"/>
    <property type="project" value="InterPro"/>
</dbReference>
<name>A0A5A7PFE8_STRAF</name>
<dbReference type="GO" id="GO:0005874">
    <property type="term" value="C:microtubule"/>
    <property type="evidence" value="ECO:0007669"/>
    <property type="project" value="UniProtKB-KW"/>
</dbReference>
<evidence type="ECO:0000256" key="6">
    <source>
        <dbReference type="ARBA" id="ARBA00034488"/>
    </source>
</evidence>
<dbReference type="GO" id="GO:0005524">
    <property type="term" value="F:ATP binding"/>
    <property type="evidence" value="ECO:0007669"/>
    <property type="project" value="UniProtKB-UniRule"/>
</dbReference>
<dbReference type="PRINTS" id="PR00380">
    <property type="entry name" value="KINESINHEAVY"/>
</dbReference>
<feature type="coiled-coil region" evidence="8">
    <location>
        <begin position="1785"/>
        <end position="1819"/>
    </location>
</feature>
<dbReference type="Proteomes" id="UP000325081">
    <property type="component" value="Unassembled WGS sequence"/>
</dbReference>
<accession>A0A5A7PFE8</accession>
<keyword evidence="2 7" id="KW-0547">Nucleotide-binding</keyword>
<dbReference type="EMBL" id="BKCP01004483">
    <property type="protein sequence ID" value="GER31460.1"/>
    <property type="molecule type" value="Genomic_DNA"/>
</dbReference>
<dbReference type="SMART" id="SM00129">
    <property type="entry name" value="KISc"/>
    <property type="match status" value="1"/>
</dbReference>
<sequence>MSREGSLARASHCKAPNENEFESSCNQTPLVPSRAPLISIADPSQCQSKNPVPEKLESSKASAGRKPDGNMEAQVVSTLVKTPKLHGRNKPANSEPNSAQNTAIRSGPRFSIAGSGSGYALTRFPFQLGSGGGRGGALPRVPRGISASLPELLSADVPSFELDDDPSFWKDHNVQVLIRIRPLNSTEVASQGHGRCLRQKSAHSVVWQGHPETRFTFDHIACETISQEKLFRVAGLPMVDNCMSGYNSCMFAYGQTGSGKTYTMMGEIDKMDGKLHDDCGITPRIFEYLFTRIKEEKESRKHERLAYSCKCSFLEIYNEQITDLLEPSSINLQIREDSKKGVYVENLTECNVRTVNDVLHLLQQGAANRKIAATHMNSESSRSHSVFTCVVESRWEKDSMAHLRFGRLNLVDLAGSESFIRQKSSGAEGDRLKEAANINKSLSTLGLVIMSLVDLAHGKHRHVPYRDSRLTFLLQDSLGGNSKTTIIANVSPSVCSANETLSTLKFAQRAKLIQNNAKINEDASGGVIALQQQIQQLKDQLSFLMKHQQNSEDITDSIPKIEQTPFGHISESHDQIDGINMLDGHKIPKEVDMKKHYLGTTLHGTQQREKLAETEVRRLQAEIAHLNCLAHQHEEEIRQCKMTLEFREEKIKRLESLLDGLISADKFYLDENNALREENLLLQEKINRNPEVNRLASENIKLLEQIKQFQDSYVEGEREALLSEISKLRIKLMESLKAEKCYAHHQIPPLHGNQETDAVKELKRCKDMNSKLVREVDELRKQVTEEMHCNQDIYNSVDDRLLRSDCSDEVQSNSLSGNNFIYGKEDEKIEHLQHMKHGNIHKQLMEPQCSIQTVKLEQFQLVKELESAQSENQHLKRMLENMEVEKRKLENQNENYEISGTLAWQTKLEKLSEDLKEAQTFNRRLMDDHETRVSQDHQTEMVRSEVEMETSRTILQLQEEIDRLQSEFQVCLCSMAEQNLSLRNTVVAKETELYESHIEWERATLELTTFLVNGSKSLRDASREIKNISSSFPNVSYWISEQVERAAKICIEKEETILLLQKSLEDAQNTMLEMDQKLYCLKDAAIALTESQQPVDTSIIEKIQLSSMSDVSTRNKEFTKFQPTTTNGQVTDDQDNKYIFCENRVSDNALGSPTDIVVGNPTLAYTNTSVEKKEQHDETQFSLEEACKILSSLEECFLMMQTGMEELLQTAHTDAIQVVKEILSLCGSFIPSLEAIICKVMQSDICTFVLQCQMGEFSHKVSRLNSVSSSDRLTLQGHFLVADDLVICQDDNSGVQPLNYESKGHQVISLSRKEKCLNLSDGDGVDKNSELVRELVRKDVLLKGLLFDFSLLQEFASHRKDIKDELEKLIVAMSNVQHELKTKTVQLDDALTQNTKLEGRLSESEKDLCNSNSELNQAKEALNILSEQNAELKDLLRNLYLKNSEAEQLLGDQQEAIRSLEREILRASSSRERQMGSPVDNVEDALAEVVAERDQLVEKLTSLQDKLDFACALADENQAIAVEARQESESSKMYAEQKEEEVKILERSIEELESTINVLEKKVHEMEEEVENHGLIRDSLELELQSLRRRLFTIEDFTESMTSESSSTALPEHLSRSMENNDAHIRVRFLEEENGKQAKEIRQFKDYISELVLHAEAQASQYQQKYKTLEAMLHEVKTDTSNLSSGATLDRSVKESARTRGSSSPFRCISGLVHQMNQEKDHELSSAKLRIEELEALAASRYKEVCMLNTRLAAAESMTHDVIRDLLSVKLDISNYTNIVDHHQLQKLIEEAQHHKQHFASMEQEILYLRSQVEDLLEQRERCITEIDRNKSDQLATRIALEQFQERDQLLSAQNDMLKIDKHNLQMRVAELDDMVKKLLSVQELKPRNQHQKNSSTRPFDYGLGLRLAQPQSRVNNQLTQHRRPDGNCSNEGGNCHGNRIRKQNHLQ</sequence>
<organism evidence="11 12">
    <name type="scientific">Striga asiatica</name>
    <name type="common">Asiatic witchweed</name>
    <name type="synonym">Buchnera asiatica</name>
    <dbReference type="NCBI Taxonomy" id="4170"/>
    <lineage>
        <taxon>Eukaryota</taxon>
        <taxon>Viridiplantae</taxon>
        <taxon>Streptophyta</taxon>
        <taxon>Embryophyta</taxon>
        <taxon>Tracheophyta</taxon>
        <taxon>Spermatophyta</taxon>
        <taxon>Magnoliopsida</taxon>
        <taxon>eudicotyledons</taxon>
        <taxon>Gunneridae</taxon>
        <taxon>Pentapetalae</taxon>
        <taxon>asterids</taxon>
        <taxon>lamiids</taxon>
        <taxon>Lamiales</taxon>
        <taxon>Orobanchaceae</taxon>
        <taxon>Buchnereae</taxon>
        <taxon>Striga</taxon>
    </lineage>
</organism>
<proteinExistence type="inferred from homology"/>
<dbReference type="FunFam" id="3.40.850.10:FF:000033">
    <property type="entry name" value="Kinesin-like protein KIN-12E"/>
    <property type="match status" value="1"/>
</dbReference>
<comment type="similarity">
    <text evidence="6">Belongs to the TRAFAC class myosin-kinesin ATPase superfamily. Kinesin family. KIN-12 subfamily.</text>
</comment>
<dbReference type="GO" id="GO:0003777">
    <property type="term" value="F:microtubule motor activity"/>
    <property type="evidence" value="ECO:0007669"/>
    <property type="project" value="InterPro"/>
</dbReference>
<feature type="region of interest" description="Disordered" evidence="9">
    <location>
        <begin position="1683"/>
        <end position="1703"/>
    </location>
</feature>
<dbReference type="GO" id="GO:0008017">
    <property type="term" value="F:microtubule binding"/>
    <property type="evidence" value="ECO:0007669"/>
    <property type="project" value="InterPro"/>
</dbReference>
<comment type="caution">
    <text evidence="11">The sequence shown here is derived from an EMBL/GenBank/DDBJ whole genome shotgun (WGS) entry which is preliminary data.</text>
</comment>
<dbReference type="PROSITE" id="PS00411">
    <property type="entry name" value="KINESIN_MOTOR_1"/>
    <property type="match status" value="1"/>
</dbReference>
<dbReference type="InterPro" id="IPR027417">
    <property type="entry name" value="P-loop_NTPase"/>
</dbReference>
<keyword evidence="1" id="KW-0493">Microtubule</keyword>
<evidence type="ECO:0000256" key="1">
    <source>
        <dbReference type="ARBA" id="ARBA00022701"/>
    </source>
</evidence>
<keyword evidence="12" id="KW-1185">Reference proteome</keyword>
<feature type="region of interest" description="Disordered" evidence="9">
    <location>
        <begin position="1918"/>
        <end position="1948"/>
    </location>
</feature>
<evidence type="ECO:0000256" key="3">
    <source>
        <dbReference type="ARBA" id="ARBA00022840"/>
    </source>
</evidence>
<keyword evidence="3 7" id="KW-0067">ATP-binding</keyword>
<dbReference type="InterPro" id="IPR044986">
    <property type="entry name" value="KIF15/KIN-12"/>
</dbReference>
<dbReference type="InterPro" id="IPR019821">
    <property type="entry name" value="Kinesin_motor_CS"/>
</dbReference>
<feature type="coiled-coil region" evidence="8">
    <location>
        <begin position="520"/>
        <end position="547"/>
    </location>
</feature>
<dbReference type="SUPFAM" id="SSF52540">
    <property type="entry name" value="P-loop containing nucleoside triphosphate hydrolases"/>
    <property type="match status" value="1"/>
</dbReference>
<feature type="domain" description="Kinesin motor" evidence="10">
    <location>
        <begin position="173"/>
        <end position="513"/>
    </location>
</feature>
<feature type="binding site" evidence="7">
    <location>
        <begin position="254"/>
        <end position="261"/>
    </location>
    <ligand>
        <name>ATP</name>
        <dbReference type="ChEBI" id="CHEBI:30616"/>
    </ligand>
</feature>
<evidence type="ECO:0000256" key="4">
    <source>
        <dbReference type="ARBA" id="ARBA00023054"/>
    </source>
</evidence>
<evidence type="ECO:0000256" key="7">
    <source>
        <dbReference type="PROSITE-ProRule" id="PRU00283"/>
    </source>
</evidence>
<dbReference type="PROSITE" id="PS50067">
    <property type="entry name" value="KINESIN_MOTOR_2"/>
    <property type="match status" value="1"/>
</dbReference>
<feature type="coiled-coil region" evidence="8">
    <location>
        <begin position="1652"/>
        <end position="1679"/>
    </location>
</feature>
<gene>
    <name evidence="11" type="ORF">STAS_07456</name>
</gene>
<feature type="region of interest" description="Disordered" evidence="9">
    <location>
        <begin position="1"/>
        <end position="71"/>
    </location>
</feature>
<feature type="coiled-coil region" evidence="8">
    <location>
        <begin position="865"/>
        <end position="967"/>
    </location>
</feature>
<evidence type="ECO:0000256" key="8">
    <source>
        <dbReference type="SAM" id="Coils"/>
    </source>
</evidence>
<evidence type="ECO:0000313" key="11">
    <source>
        <dbReference type="EMBL" id="GER31460.1"/>
    </source>
</evidence>
<feature type="region of interest" description="Disordered" evidence="9">
    <location>
        <begin position="83"/>
        <end position="109"/>
    </location>
</feature>
<evidence type="ECO:0000256" key="2">
    <source>
        <dbReference type="ARBA" id="ARBA00022741"/>
    </source>
</evidence>
<dbReference type="PANTHER" id="PTHR37739">
    <property type="entry name" value="KINESIN-LIKE PROTEIN KIN-12D"/>
    <property type="match status" value="1"/>
</dbReference>
<dbReference type="Gene3D" id="3.40.850.10">
    <property type="entry name" value="Kinesin motor domain"/>
    <property type="match status" value="1"/>
</dbReference>
<feature type="coiled-coil region" evidence="8">
    <location>
        <begin position="1535"/>
        <end position="1583"/>
    </location>
</feature>
<evidence type="ECO:0000256" key="9">
    <source>
        <dbReference type="SAM" id="MobiDB-lite"/>
    </source>
</evidence>
<dbReference type="PANTHER" id="PTHR37739:SF18">
    <property type="entry name" value="KINESIN-LIKE PROTEIN KIN-12C"/>
    <property type="match status" value="1"/>
</dbReference>